<feature type="non-terminal residue" evidence="7">
    <location>
        <position position="1"/>
    </location>
</feature>
<feature type="non-terminal residue" evidence="7">
    <location>
        <position position="117"/>
    </location>
</feature>
<protein>
    <recommendedName>
        <fullName evidence="6">Ig-like domain-containing protein</fullName>
    </recommendedName>
</protein>
<dbReference type="PANTHER" id="PTHR19367">
    <property type="entry name" value="T-CELL RECEPTOR ALPHA CHAIN V REGION"/>
    <property type="match status" value="1"/>
</dbReference>
<keyword evidence="2" id="KW-1064">Adaptive immunity</keyword>
<keyword evidence="5" id="KW-0391">Immunity</keyword>
<keyword evidence="1" id="KW-0732">Signal</keyword>
<dbReference type="InterPro" id="IPR003599">
    <property type="entry name" value="Ig_sub"/>
</dbReference>
<evidence type="ECO:0000259" key="6">
    <source>
        <dbReference type="PROSITE" id="PS50835"/>
    </source>
</evidence>
<evidence type="ECO:0000256" key="2">
    <source>
        <dbReference type="ARBA" id="ARBA00023130"/>
    </source>
</evidence>
<dbReference type="SUPFAM" id="SSF48726">
    <property type="entry name" value="Immunoglobulin"/>
    <property type="match status" value="1"/>
</dbReference>
<dbReference type="GO" id="GO:0042101">
    <property type="term" value="C:T cell receptor complex"/>
    <property type="evidence" value="ECO:0007669"/>
    <property type="project" value="UniProtKB-KW"/>
</dbReference>
<sequence>SSGESTQDSITPTSSAVYAKEEQAVTLSCVYEYTLTMNNIQWYRQYSNAAPDFLVLLMESGANQTAKTPHPHMSAKIYKSVKRVDLEIFSASVSDSALYYCILQPTVTGNSNTLYKN</sequence>
<dbReference type="Proteomes" id="UP001205998">
    <property type="component" value="Unassembled WGS sequence"/>
</dbReference>
<feature type="domain" description="Ig-like" evidence="6">
    <location>
        <begin position="12"/>
        <end position="115"/>
    </location>
</feature>
<accession>A0AAD5A2M8</accession>
<keyword evidence="8" id="KW-1185">Reference proteome</keyword>
<evidence type="ECO:0000256" key="5">
    <source>
        <dbReference type="ARBA" id="ARBA00043266"/>
    </source>
</evidence>
<keyword evidence="4" id="KW-0393">Immunoglobulin domain</keyword>
<dbReference type="InterPro" id="IPR051287">
    <property type="entry name" value="TCR_variable_region"/>
</dbReference>
<dbReference type="GO" id="GO:0002250">
    <property type="term" value="P:adaptive immune response"/>
    <property type="evidence" value="ECO:0007669"/>
    <property type="project" value="UniProtKB-KW"/>
</dbReference>
<dbReference type="Pfam" id="PF07686">
    <property type="entry name" value="V-set"/>
    <property type="match status" value="1"/>
</dbReference>
<dbReference type="PROSITE" id="PS50835">
    <property type="entry name" value="IG_LIKE"/>
    <property type="match status" value="1"/>
</dbReference>
<proteinExistence type="predicted"/>
<dbReference type="InterPro" id="IPR036179">
    <property type="entry name" value="Ig-like_dom_sf"/>
</dbReference>
<dbReference type="InterPro" id="IPR013783">
    <property type="entry name" value="Ig-like_fold"/>
</dbReference>
<evidence type="ECO:0000313" key="7">
    <source>
        <dbReference type="EMBL" id="KAI5608160.1"/>
    </source>
</evidence>
<gene>
    <name evidence="7" type="ORF">C0J50_9573</name>
</gene>
<dbReference type="Gene3D" id="2.60.40.10">
    <property type="entry name" value="Immunoglobulins"/>
    <property type="match status" value="1"/>
</dbReference>
<evidence type="ECO:0000256" key="3">
    <source>
        <dbReference type="ARBA" id="ARBA00023170"/>
    </source>
</evidence>
<keyword evidence="3" id="KW-0675">Receptor</keyword>
<evidence type="ECO:0000313" key="8">
    <source>
        <dbReference type="Proteomes" id="UP001205998"/>
    </source>
</evidence>
<dbReference type="InterPro" id="IPR013106">
    <property type="entry name" value="Ig_V-set"/>
</dbReference>
<evidence type="ECO:0000256" key="4">
    <source>
        <dbReference type="ARBA" id="ARBA00023319"/>
    </source>
</evidence>
<organism evidence="7 8">
    <name type="scientific">Silurus asotus</name>
    <name type="common">Amur catfish</name>
    <name type="synonym">Parasilurus asotus</name>
    <dbReference type="NCBI Taxonomy" id="30991"/>
    <lineage>
        <taxon>Eukaryota</taxon>
        <taxon>Metazoa</taxon>
        <taxon>Chordata</taxon>
        <taxon>Craniata</taxon>
        <taxon>Vertebrata</taxon>
        <taxon>Euteleostomi</taxon>
        <taxon>Actinopterygii</taxon>
        <taxon>Neopterygii</taxon>
        <taxon>Teleostei</taxon>
        <taxon>Ostariophysi</taxon>
        <taxon>Siluriformes</taxon>
        <taxon>Siluridae</taxon>
        <taxon>Silurus</taxon>
    </lineage>
</organism>
<dbReference type="SMART" id="SM00409">
    <property type="entry name" value="IG"/>
    <property type="match status" value="1"/>
</dbReference>
<dbReference type="EMBL" id="MU585450">
    <property type="protein sequence ID" value="KAI5608160.1"/>
    <property type="molecule type" value="Genomic_DNA"/>
</dbReference>
<dbReference type="SMART" id="SM00406">
    <property type="entry name" value="IGv"/>
    <property type="match status" value="1"/>
</dbReference>
<dbReference type="InterPro" id="IPR007110">
    <property type="entry name" value="Ig-like_dom"/>
</dbReference>
<evidence type="ECO:0000256" key="1">
    <source>
        <dbReference type="ARBA" id="ARBA00022729"/>
    </source>
</evidence>
<reference evidence="7" key="1">
    <citation type="submission" date="2018-07" db="EMBL/GenBank/DDBJ databases">
        <title>Comparative genomics of catfishes provides insights into carnivory and benthic adaptation.</title>
        <authorList>
            <person name="Zhang Y."/>
            <person name="Wang D."/>
            <person name="Peng Z."/>
            <person name="Zheng S."/>
            <person name="Shao F."/>
            <person name="Tao W."/>
        </authorList>
    </citation>
    <scope>NUCLEOTIDE SEQUENCE</scope>
    <source>
        <strain evidence="7">Chongqing</strain>
    </source>
</reference>
<keyword evidence="5" id="KW-1279">T cell receptor</keyword>
<comment type="caution">
    <text evidence="7">The sequence shown here is derived from an EMBL/GenBank/DDBJ whole genome shotgun (WGS) entry which is preliminary data.</text>
</comment>
<name>A0AAD5A2M8_SILAS</name>
<dbReference type="AlphaFoldDB" id="A0AAD5A2M8"/>
<dbReference type="PANTHER" id="PTHR19367:SF18">
    <property type="entry name" value="T CELL RECEPTOR ALPHA VARIABLE 16"/>
    <property type="match status" value="1"/>
</dbReference>